<comment type="caution">
    <text evidence="2">The sequence shown here is derived from an EMBL/GenBank/DDBJ whole genome shotgun (WGS) entry which is preliminary data.</text>
</comment>
<feature type="transmembrane region" description="Helical" evidence="1">
    <location>
        <begin position="47"/>
        <end position="72"/>
    </location>
</feature>
<keyword evidence="1" id="KW-0812">Transmembrane</keyword>
<feature type="transmembrane region" description="Helical" evidence="1">
    <location>
        <begin position="139"/>
        <end position="159"/>
    </location>
</feature>
<protein>
    <submittedName>
        <fullName evidence="2">Uncharacterized protein</fullName>
    </submittedName>
</protein>
<name>A0AA38XSN1_9EURO</name>
<dbReference type="AlphaFoldDB" id="A0AA38XSN1"/>
<keyword evidence="1" id="KW-1133">Transmembrane helix</keyword>
<sequence>MNAHARSHSTASHMQWGLLAPATVLLGGAGLLAFAGSAEISGELGLAWLAVAAFSAGVGVLALLLLLYVLNWRAARVRAARAANPFLEPKRGGFWKGALMGTLVVVVVQMASIGVGIFYPGLIESERNFFISVPPLALAALYTVFPIAPLLGGLIGRVWRATSL</sequence>
<evidence type="ECO:0000256" key="1">
    <source>
        <dbReference type="SAM" id="Phobius"/>
    </source>
</evidence>
<evidence type="ECO:0000313" key="2">
    <source>
        <dbReference type="EMBL" id="KAJ9619029.1"/>
    </source>
</evidence>
<feature type="transmembrane region" description="Helical" evidence="1">
    <location>
        <begin position="93"/>
        <end position="119"/>
    </location>
</feature>
<gene>
    <name evidence="2" type="ORF">H2204_012840</name>
</gene>
<proteinExistence type="predicted"/>
<keyword evidence="1" id="KW-0472">Membrane</keyword>
<organism evidence="2">
    <name type="scientific">Knufia peltigerae</name>
    <dbReference type="NCBI Taxonomy" id="1002370"/>
    <lineage>
        <taxon>Eukaryota</taxon>
        <taxon>Fungi</taxon>
        <taxon>Dikarya</taxon>
        <taxon>Ascomycota</taxon>
        <taxon>Pezizomycotina</taxon>
        <taxon>Eurotiomycetes</taxon>
        <taxon>Chaetothyriomycetidae</taxon>
        <taxon>Chaetothyriales</taxon>
        <taxon>Trichomeriaceae</taxon>
        <taxon>Knufia</taxon>
    </lineage>
</organism>
<dbReference type="EMBL" id="JAPDRN010000136">
    <property type="protein sequence ID" value="KAJ9619029.1"/>
    <property type="molecule type" value="Genomic_DNA"/>
</dbReference>
<accession>A0AA38XSN1</accession>
<reference evidence="2" key="1">
    <citation type="submission" date="2022-10" db="EMBL/GenBank/DDBJ databases">
        <title>Culturing micro-colonial fungi from biological soil crusts in the Mojave desert and describing Neophaeococcomyces mojavensis, and introducing the new genera and species Taxawa tesnikishii.</title>
        <authorList>
            <person name="Kurbessoian T."/>
            <person name="Stajich J.E."/>
        </authorList>
    </citation>
    <scope>NUCLEOTIDE SEQUENCE</scope>
    <source>
        <strain evidence="2">TK_35</strain>
    </source>
</reference>